<dbReference type="HOGENOM" id="CLU_047639_6_2_1"/>
<dbReference type="Proteomes" id="UP000054166">
    <property type="component" value="Unassembled WGS sequence"/>
</dbReference>
<dbReference type="InterPro" id="IPR036908">
    <property type="entry name" value="RlpA-like_sf"/>
</dbReference>
<dbReference type="SUPFAM" id="SSF50685">
    <property type="entry name" value="Barwin-like endoglucanases"/>
    <property type="match status" value="1"/>
</dbReference>
<dbReference type="STRING" id="765440.A0A0C3BG28"/>
<evidence type="ECO:0000313" key="2">
    <source>
        <dbReference type="EMBL" id="KIM85238.1"/>
    </source>
</evidence>
<dbReference type="InParanoid" id="A0A0C3BG28"/>
<reference evidence="3" key="2">
    <citation type="submission" date="2015-01" db="EMBL/GenBank/DDBJ databases">
        <title>Evolutionary Origins and Diversification of the Mycorrhizal Mutualists.</title>
        <authorList>
            <consortium name="DOE Joint Genome Institute"/>
            <consortium name="Mycorrhizal Genomics Consortium"/>
            <person name="Kohler A."/>
            <person name="Kuo A."/>
            <person name="Nagy L.G."/>
            <person name="Floudas D."/>
            <person name="Copeland A."/>
            <person name="Barry K.W."/>
            <person name="Cichocki N."/>
            <person name="Veneault-Fourrey C."/>
            <person name="LaButti K."/>
            <person name="Lindquist E.A."/>
            <person name="Lipzen A."/>
            <person name="Lundell T."/>
            <person name="Morin E."/>
            <person name="Murat C."/>
            <person name="Riley R."/>
            <person name="Ohm R."/>
            <person name="Sun H."/>
            <person name="Tunlid A."/>
            <person name="Henrissat B."/>
            <person name="Grigoriev I.V."/>
            <person name="Hibbett D.S."/>
            <person name="Martin F."/>
        </authorList>
    </citation>
    <scope>NUCLEOTIDE SEQUENCE [LARGE SCALE GENOMIC DNA]</scope>
    <source>
        <strain evidence="3">F 1598</strain>
    </source>
</reference>
<evidence type="ECO:0000313" key="3">
    <source>
        <dbReference type="Proteomes" id="UP000054166"/>
    </source>
</evidence>
<dbReference type="PANTHER" id="PTHR31836">
    <property type="match status" value="1"/>
</dbReference>
<keyword evidence="1" id="KW-0732">Signal</keyword>
<dbReference type="PANTHER" id="PTHR31836:SF28">
    <property type="entry name" value="SRCR DOMAIN-CONTAINING PROTEIN-RELATED"/>
    <property type="match status" value="1"/>
</dbReference>
<protein>
    <recommendedName>
        <fullName evidence="4">RlpA-like protein double-psi beta-barrel domain-containing protein</fullName>
    </recommendedName>
</protein>
<keyword evidence="3" id="KW-1185">Reference proteome</keyword>
<evidence type="ECO:0008006" key="4">
    <source>
        <dbReference type="Google" id="ProtNLM"/>
    </source>
</evidence>
<dbReference type="InterPro" id="IPR051477">
    <property type="entry name" value="Expansin_CellWall"/>
</dbReference>
<reference evidence="2 3" key="1">
    <citation type="submission" date="2014-04" db="EMBL/GenBank/DDBJ databases">
        <authorList>
            <consortium name="DOE Joint Genome Institute"/>
            <person name="Kuo A."/>
            <person name="Tarkka M."/>
            <person name="Buscot F."/>
            <person name="Kohler A."/>
            <person name="Nagy L.G."/>
            <person name="Floudas D."/>
            <person name="Copeland A."/>
            <person name="Barry K.W."/>
            <person name="Cichocki N."/>
            <person name="Veneault-Fourrey C."/>
            <person name="LaButti K."/>
            <person name="Lindquist E.A."/>
            <person name="Lipzen A."/>
            <person name="Lundell T."/>
            <person name="Morin E."/>
            <person name="Murat C."/>
            <person name="Sun H."/>
            <person name="Tunlid A."/>
            <person name="Henrissat B."/>
            <person name="Grigoriev I.V."/>
            <person name="Hibbett D.S."/>
            <person name="Martin F."/>
            <person name="Nordberg H.P."/>
            <person name="Cantor M.N."/>
            <person name="Hua S.X."/>
        </authorList>
    </citation>
    <scope>NUCLEOTIDE SEQUENCE [LARGE SCALE GENOMIC DNA]</scope>
    <source>
        <strain evidence="2 3">F 1598</strain>
    </source>
</reference>
<dbReference type="CDD" id="cd22191">
    <property type="entry name" value="DPBB_RlpA_EXP_N-like"/>
    <property type="match status" value="1"/>
</dbReference>
<gene>
    <name evidence="2" type="ORF">PILCRDRAFT_354417</name>
</gene>
<name>A0A0C3BG28_PILCF</name>
<dbReference type="EMBL" id="KN832985">
    <property type="protein sequence ID" value="KIM85238.1"/>
    <property type="molecule type" value="Genomic_DNA"/>
</dbReference>
<dbReference type="Gene3D" id="2.40.40.10">
    <property type="entry name" value="RlpA-like domain"/>
    <property type="match status" value="1"/>
</dbReference>
<dbReference type="AlphaFoldDB" id="A0A0C3BG28"/>
<proteinExistence type="predicted"/>
<dbReference type="OrthoDB" id="623670at2759"/>
<sequence>MPRQLKTGGGTVPSFMVGIHVGQGTYYGTGLGACGITNNDNQPIVAVSHLLFDNYPGYNGANPNKNPICGKKLTATYQGKSTTVTVMDRCVGCQLLDLDFSPSSFSQLANQAVGRISGMTWTWDE</sequence>
<accession>A0A0C3BG28</accession>
<dbReference type="PROSITE" id="PS51257">
    <property type="entry name" value="PROKAR_LIPOPROTEIN"/>
    <property type="match status" value="1"/>
</dbReference>
<evidence type="ECO:0000256" key="1">
    <source>
        <dbReference type="ARBA" id="ARBA00022729"/>
    </source>
</evidence>
<organism evidence="2 3">
    <name type="scientific">Piloderma croceum (strain F 1598)</name>
    <dbReference type="NCBI Taxonomy" id="765440"/>
    <lineage>
        <taxon>Eukaryota</taxon>
        <taxon>Fungi</taxon>
        <taxon>Dikarya</taxon>
        <taxon>Basidiomycota</taxon>
        <taxon>Agaricomycotina</taxon>
        <taxon>Agaricomycetes</taxon>
        <taxon>Agaricomycetidae</taxon>
        <taxon>Atheliales</taxon>
        <taxon>Atheliaceae</taxon>
        <taxon>Piloderma</taxon>
    </lineage>
</organism>